<protein>
    <submittedName>
        <fullName evidence="7">Glycoside hydrolase family 2</fullName>
    </submittedName>
</protein>
<keyword evidence="8" id="KW-1185">Reference proteome</keyword>
<dbReference type="Gene3D" id="3.20.20.80">
    <property type="entry name" value="Glycosidases"/>
    <property type="match status" value="1"/>
</dbReference>
<keyword evidence="2 7" id="KW-0378">Hydrolase</keyword>
<evidence type="ECO:0000256" key="2">
    <source>
        <dbReference type="ARBA" id="ARBA00022801"/>
    </source>
</evidence>
<evidence type="ECO:0000256" key="3">
    <source>
        <dbReference type="ARBA" id="ARBA00023295"/>
    </source>
</evidence>
<keyword evidence="3" id="KW-0326">Glycosidase</keyword>
<dbReference type="Pfam" id="PF02836">
    <property type="entry name" value="Glyco_hydro_2_C"/>
    <property type="match status" value="1"/>
</dbReference>
<accession>A0ABW9XPW8</accession>
<evidence type="ECO:0000259" key="5">
    <source>
        <dbReference type="Pfam" id="PF02836"/>
    </source>
</evidence>
<dbReference type="InterPro" id="IPR036156">
    <property type="entry name" value="Beta-gal/glucu_dom_sf"/>
</dbReference>
<name>A0ABW9XPW8_9BACL</name>
<dbReference type="SUPFAM" id="SSF49785">
    <property type="entry name" value="Galactose-binding domain-like"/>
    <property type="match status" value="1"/>
</dbReference>
<dbReference type="InterPro" id="IPR051913">
    <property type="entry name" value="GH2_Domain-Containing"/>
</dbReference>
<dbReference type="SUPFAM" id="SSF51445">
    <property type="entry name" value="(Trans)glycosidases"/>
    <property type="match status" value="1"/>
</dbReference>
<dbReference type="Gene3D" id="2.60.120.260">
    <property type="entry name" value="Galactose-binding domain-like"/>
    <property type="match status" value="1"/>
</dbReference>
<dbReference type="PANTHER" id="PTHR42732">
    <property type="entry name" value="BETA-GALACTOSIDASE"/>
    <property type="match status" value="1"/>
</dbReference>
<dbReference type="PANTHER" id="PTHR42732:SF2">
    <property type="entry name" value="BETA-MANNOSIDASE"/>
    <property type="match status" value="1"/>
</dbReference>
<sequence>MAAQALQTAATSVPRPEYPRPDWQRRDWLNLNGTWSFRLDPENENGSTQASAEFGSEIVVPFSWASPLSGIGRNERGIGWYKRDVTWSPEAKDSLVFLRFGAVDYRCDVWINGLHAGSHSGGYGEFEFDVTGIWNTGEANTIMVRAEDFDLKAQTRGKQGYGEIRGIWQPVWLESRPKAYIQQAKFITRLDGSVQANLTIAAGKTTEASLQFRFADGAVSHAENVTLAQGVNSVSATFQVEEPRLWSPESPYLYEGEIKLASNEGTDAVETYFGIREIGTARFGDRDYRWVTLNGKPVYLNGTLDQSFHETGYFTYPTDEEMRDEIYLAKRLGLNFVRIHIKPEEPRKLYWADKLGMLIMEDMPCFWGNPDEPTRAAYEREAKEIIDRDFNHPSIFSWIMFNETWGLRTDAETIALTSQDGGKAEATYLPETQEWVRSIYRWAKSVDPTRIVEDNSPCNYDKVESDINTWHFYINGYEQVRAHVTEVVEKTFPGSSFNCIGDNVQSDAPLMNSECGNVWGFVSGAGDSDLAWHYRYMMNEFRRHDKMCGFVFTELRDVTNEFNGYYRLDGREKFFGYEGFVPGMTLADLHAPDFIVIDAPPCQTLQAGERVSVPLLKSSYSDRYHGQKLTLGWELWHDNLGTRVTGDRGAIELDWNGYGVKEIAPIAFDLPKQDAVAVLAVTLRDAEGAVVTRNFIAFDVRGGSDVPVYDADGRFVAVPVTDYAEQTFAHQWNAIQSGKTNGGQSGKFVYDVKLPDAAEQALVQQVELYFEASSKRLLARNVEGARERAHGIDFMHGADAAVEYNSNTYYMTDNELHESRIDVLVDGEKVASFLLTDNPADSQGVLSYQYQEVHNQLDEAGSYGYLCKVVLPSSVTAKLDRSRAFKLTLEAGEGGLALYGRNAGRYPIDIVAHVR</sequence>
<dbReference type="Gene3D" id="2.60.40.10">
    <property type="entry name" value="Immunoglobulins"/>
    <property type="match status" value="1"/>
</dbReference>
<dbReference type="InterPro" id="IPR006102">
    <property type="entry name" value="Ig-like_GH2"/>
</dbReference>
<evidence type="ECO:0000313" key="7">
    <source>
        <dbReference type="EMBL" id="NBD24670.1"/>
    </source>
</evidence>
<comment type="caution">
    <text evidence="7">The sequence shown here is derived from an EMBL/GenBank/DDBJ whole genome shotgun (WGS) entry which is preliminary data.</text>
</comment>
<organism evidence="7 8">
    <name type="scientific">Paenibacillus glycinis</name>
    <dbReference type="NCBI Taxonomy" id="2697035"/>
    <lineage>
        <taxon>Bacteria</taxon>
        <taxon>Bacillati</taxon>
        <taxon>Bacillota</taxon>
        <taxon>Bacilli</taxon>
        <taxon>Bacillales</taxon>
        <taxon>Paenibacillaceae</taxon>
        <taxon>Paenibacillus</taxon>
    </lineage>
</organism>
<dbReference type="InterPro" id="IPR008979">
    <property type="entry name" value="Galactose-bd-like_sf"/>
</dbReference>
<evidence type="ECO:0000256" key="1">
    <source>
        <dbReference type="ARBA" id="ARBA00007401"/>
    </source>
</evidence>
<dbReference type="InterPro" id="IPR017853">
    <property type="entry name" value="GH"/>
</dbReference>
<dbReference type="PRINTS" id="PR00132">
    <property type="entry name" value="GLHYDRLASE2"/>
</dbReference>
<dbReference type="RefSeq" id="WP_161743455.1">
    <property type="nucleotide sequence ID" value="NZ_JAAAMV010000007.1"/>
</dbReference>
<feature type="domain" description="Glycosyl hydrolases family 2 sugar binding" evidence="6">
    <location>
        <begin position="31"/>
        <end position="146"/>
    </location>
</feature>
<comment type="similarity">
    <text evidence="1">Belongs to the glycosyl hydrolase 2 family.</text>
</comment>
<evidence type="ECO:0000313" key="8">
    <source>
        <dbReference type="Proteomes" id="UP000665561"/>
    </source>
</evidence>
<feature type="domain" description="Glycoside hydrolase family 2 catalytic" evidence="5">
    <location>
        <begin position="291"/>
        <end position="479"/>
    </location>
</feature>
<reference evidence="7 8" key="1">
    <citation type="submission" date="2020-01" db="EMBL/GenBank/DDBJ databases">
        <title>Paenibacillus soybeanensis sp. nov. isolated from the nodules of soybean (Glycine max(L.) Merr).</title>
        <authorList>
            <person name="Wang H."/>
        </authorList>
    </citation>
    <scope>NUCLEOTIDE SEQUENCE [LARGE SCALE GENOMIC DNA]</scope>
    <source>
        <strain evidence="7 8">T1</strain>
    </source>
</reference>
<evidence type="ECO:0000259" key="6">
    <source>
        <dbReference type="Pfam" id="PF02837"/>
    </source>
</evidence>
<dbReference type="InterPro" id="IPR006103">
    <property type="entry name" value="Glyco_hydro_2_cat"/>
</dbReference>
<dbReference type="Proteomes" id="UP000665561">
    <property type="component" value="Unassembled WGS sequence"/>
</dbReference>
<feature type="domain" description="Glycoside hydrolase family 2 immunoglobulin-like beta-sandwich" evidence="4">
    <location>
        <begin position="180"/>
        <end position="276"/>
    </location>
</feature>
<dbReference type="InterPro" id="IPR013783">
    <property type="entry name" value="Ig-like_fold"/>
</dbReference>
<dbReference type="GO" id="GO:0016787">
    <property type="term" value="F:hydrolase activity"/>
    <property type="evidence" value="ECO:0007669"/>
    <property type="project" value="UniProtKB-KW"/>
</dbReference>
<dbReference type="InterPro" id="IPR006101">
    <property type="entry name" value="Glyco_hydro_2"/>
</dbReference>
<dbReference type="Pfam" id="PF00703">
    <property type="entry name" value="Glyco_hydro_2"/>
    <property type="match status" value="1"/>
</dbReference>
<evidence type="ECO:0000259" key="4">
    <source>
        <dbReference type="Pfam" id="PF00703"/>
    </source>
</evidence>
<gene>
    <name evidence="7" type="ORF">GT019_12375</name>
</gene>
<dbReference type="SUPFAM" id="SSF49303">
    <property type="entry name" value="beta-Galactosidase/glucuronidase domain"/>
    <property type="match status" value="1"/>
</dbReference>
<dbReference type="InterPro" id="IPR006104">
    <property type="entry name" value="Glyco_hydro_2_N"/>
</dbReference>
<dbReference type="EMBL" id="JAAAMV010000007">
    <property type="protein sequence ID" value="NBD24670.1"/>
    <property type="molecule type" value="Genomic_DNA"/>
</dbReference>
<proteinExistence type="inferred from homology"/>
<dbReference type="Pfam" id="PF02837">
    <property type="entry name" value="Glyco_hydro_2_N"/>
    <property type="match status" value="1"/>
</dbReference>